<proteinExistence type="predicted"/>
<gene>
    <name evidence="2" type="ORF">LCGC14_0086680</name>
</gene>
<keyword evidence="1" id="KW-1133">Transmembrane helix</keyword>
<evidence type="ECO:0000256" key="1">
    <source>
        <dbReference type="SAM" id="Phobius"/>
    </source>
</evidence>
<accession>A0A0F9VJV3</accession>
<sequence length="164" mass="17635">MKTHESSVDQFDAEALKELRPENQLGKTALVLAAVCVAAWFSNVVNGSPLLDALPGMLILYTMVIIGLVIGRVCPFYLPSVAWVSLISIIATLPFFPGNGWIIARLAEVDFLAVVTPVLAYAGLALTGREFAMFKQTGWKLVIVALLVFTGTFIGSAVVAHIML</sequence>
<dbReference type="EMBL" id="LAZR01000023">
    <property type="protein sequence ID" value="KKO04310.1"/>
    <property type="molecule type" value="Genomic_DNA"/>
</dbReference>
<feature type="transmembrane region" description="Helical" evidence="1">
    <location>
        <begin position="77"/>
        <end position="96"/>
    </location>
</feature>
<dbReference type="AlphaFoldDB" id="A0A0F9VJV3"/>
<feature type="transmembrane region" description="Helical" evidence="1">
    <location>
        <begin position="138"/>
        <end position="163"/>
    </location>
</feature>
<name>A0A0F9VJV3_9ZZZZ</name>
<organism evidence="2">
    <name type="scientific">marine sediment metagenome</name>
    <dbReference type="NCBI Taxonomy" id="412755"/>
    <lineage>
        <taxon>unclassified sequences</taxon>
        <taxon>metagenomes</taxon>
        <taxon>ecological metagenomes</taxon>
    </lineage>
</organism>
<comment type="caution">
    <text evidence="2">The sequence shown here is derived from an EMBL/GenBank/DDBJ whole genome shotgun (WGS) entry which is preliminary data.</text>
</comment>
<keyword evidence="1" id="KW-0812">Transmembrane</keyword>
<feature type="transmembrane region" description="Helical" evidence="1">
    <location>
        <begin position="25"/>
        <end position="41"/>
    </location>
</feature>
<evidence type="ECO:0000313" key="2">
    <source>
        <dbReference type="EMBL" id="KKO04310.1"/>
    </source>
</evidence>
<feature type="transmembrane region" description="Helical" evidence="1">
    <location>
        <begin position="102"/>
        <end position="126"/>
    </location>
</feature>
<protein>
    <submittedName>
        <fullName evidence="2">Uncharacterized protein</fullName>
    </submittedName>
</protein>
<feature type="transmembrane region" description="Helical" evidence="1">
    <location>
        <begin position="53"/>
        <end position="70"/>
    </location>
</feature>
<reference evidence="2" key="1">
    <citation type="journal article" date="2015" name="Nature">
        <title>Complex archaea that bridge the gap between prokaryotes and eukaryotes.</title>
        <authorList>
            <person name="Spang A."/>
            <person name="Saw J.H."/>
            <person name="Jorgensen S.L."/>
            <person name="Zaremba-Niedzwiedzka K."/>
            <person name="Martijn J."/>
            <person name="Lind A.E."/>
            <person name="van Eijk R."/>
            <person name="Schleper C."/>
            <person name="Guy L."/>
            <person name="Ettema T.J."/>
        </authorList>
    </citation>
    <scope>NUCLEOTIDE SEQUENCE</scope>
</reference>
<keyword evidence="1" id="KW-0472">Membrane</keyword>